<dbReference type="PATRIC" id="fig|145458.7.peg.2099"/>
<dbReference type="eggNOG" id="ENOG5030QSW">
    <property type="taxonomic scope" value="Bacteria"/>
</dbReference>
<reference evidence="1 2" key="1">
    <citation type="submission" date="2015-04" db="EMBL/GenBank/DDBJ databases">
        <title>Draft genome sequence of Rathayibacter toxicus strain FH-142 (AKA 70134 or CS 32), a Western Australian isolate.</title>
        <authorList>
            <consortium name="Consortium for Microbial Forensics and Genomics (microFORGE)"/>
            <person name="Knight B.M."/>
            <person name="Roberts D.P."/>
            <person name="Lin D."/>
            <person name="Hari K."/>
            <person name="Fletcher J."/>
            <person name="Melcher U."/>
            <person name="Blagden T."/>
            <person name="Luster D.G."/>
            <person name="Sechler A.J."/>
            <person name="Schneider W.L."/>
            <person name="Winegar R.A."/>
        </authorList>
    </citation>
    <scope>NUCLEOTIDE SEQUENCE [LARGE SCALE GENOMIC DNA]</scope>
    <source>
        <strain evidence="1 2">FH142</strain>
    </source>
</reference>
<keyword evidence="2" id="KW-1185">Reference proteome</keyword>
<dbReference type="STRING" id="145458.APU90_07850"/>
<dbReference type="RefSeq" id="WP_042734289.1">
    <property type="nucleotide sequence ID" value="NZ_CP010848.1"/>
</dbReference>
<proteinExistence type="predicted"/>
<comment type="caution">
    <text evidence="1">The sequence shown here is derived from an EMBL/GenBank/DDBJ whole genome shotgun (WGS) entry which is preliminary data.</text>
</comment>
<dbReference type="AlphaFoldDB" id="A0A0C5BG69"/>
<accession>A0A0C5BG69</accession>
<dbReference type="Proteomes" id="UP000052979">
    <property type="component" value="Unassembled WGS sequence"/>
</dbReference>
<name>A0A0C5BG69_9MICO</name>
<organism evidence="1 2">
    <name type="scientific">Rathayibacter toxicus</name>
    <dbReference type="NCBI Taxonomy" id="145458"/>
    <lineage>
        <taxon>Bacteria</taxon>
        <taxon>Bacillati</taxon>
        <taxon>Actinomycetota</taxon>
        <taxon>Actinomycetes</taxon>
        <taxon>Micrococcales</taxon>
        <taxon>Microbacteriaceae</taxon>
        <taxon>Rathayibacter</taxon>
    </lineage>
</organism>
<evidence type="ECO:0000313" key="1">
    <source>
        <dbReference type="EMBL" id="KKM45030.1"/>
    </source>
</evidence>
<dbReference type="KEGG" id="rtc:APU90_07850"/>
<dbReference type="KEGG" id="rtx:TI83_09225"/>
<sequence length="225" mass="25572">MTTSPDGVTEHYRPLHEVLLSASAGDVVLTLDEIESILGFELLERARQDPFWWAPVPRNSWAPTQLKADRLATLDAHSGTVTFSIGSISTVEDLGALTAQRRREDNYAREALLRGPVATEIRDRWWEPPHLVYIIHVHAERLYKVGLTRHDTHRLRDLTARGRADIVNTLLMADRWSAKLVEVAVLDTTDSTRRVAWPIVSITTAGKRNTGMTRYHHPRFSRSPR</sequence>
<dbReference type="EMBL" id="LBFI01000049">
    <property type="protein sequence ID" value="KKM45030.1"/>
    <property type="molecule type" value="Genomic_DNA"/>
</dbReference>
<gene>
    <name evidence="1" type="ORF">VT73_08005</name>
</gene>
<dbReference type="GeneID" id="93666507"/>
<evidence type="ECO:0000313" key="2">
    <source>
        <dbReference type="Proteomes" id="UP000052979"/>
    </source>
</evidence>
<protein>
    <submittedName>
        <fullName evidence="1">Uncharacterized protein</fullName>
    </submittedName>
</protein>